<comment type="caution">
    <text evidence="3">The sequence shown here is derived from an EMBL/GenBank/DDBJ whole genome shotgun (WGS) entry which is preliminary data.</text>
</comment>
<dbReference type="RefSeq" id="WP_067628910.1">
    <property type="nucleotide sequence ID" value="NZ_JAAXPI010000002.1"/>
</dbReference>
<gene>
    <name evidence="3" type="ORF">HGB48_03435</name>
</gene>
<keyword evidence="1" id="KW-0472">Membrane</keyword>
<keyword evidence="1" id="KW-1133">Transmembrane helix</keyword>
<sequence length="163" mass="17309">MPTTVWGLPAHPLIVHVVVFLVPLTVLAAMTTALWPRARRLLAPWVLGLATVTVLVIPLATESGEHLEDQVARSSLVEEHAELGDTLLPLVAALWLALALMVAVGLYVRRTADRPPSWTKAVTMVAILLTVGAAAGTGVQVVRIGHSGAQAVWHDTGTRGTTR</sequence>
<feature type="transmembrane region" description="Helical" evidence="1">
    <location>
        <begin position="13"/>
        <end position="35"/>
    </location>
</feature>
<evidence type="ECO:0000313" key="3">
    <source>
        <dbReference type="EMBL" id="NKZ02808.1"/>
    </source>
</evidence>
<dbReference type="InterPro" id="IPR019251">
    <property type="entry name" value="DUF2231_TM"/>
</dbReference>
<evidence type="ECO:0000313" key="4">
    <source>
        <dbReference type="Proteomes" id="UP000579250"/>
    </source>
</evidence>
<reference evidence="3 4" key="1">
    <citation type="submission" date="2020-04" db="EMBL/GenBank/DDBJ databases">
        <title>MicrobeNet Type strains.</title>
        <authorList>
            <person name="Nicholson A.C."/>
        </authorList>
    </citation>
    <scope>NUCLEOTIDE SEQUENCE [LARGE SCALE GENOMIC DNA]</scope>
    <source>
        <strain evidence="3 4">ATCC BAA-277</strain>
    </source>
</reference>
<protein>
    <recommendedName>
        <fullName evidence="2">DUF2231 domain-containing protein</fullName>
    </recommendedName>
</protein>
<dbReference type="PROSITE" id="PS00399">
    <property type="entry name" value="SUCCINYL_COA_LIG_2"/>
    <property type="match status" value="1"/>
</dbReference>
<evidence type="ECO:0000256" key="1">
    <source>
        <dbReference type="SAM" id="Phobius"/>
    </source>
</evidence>
<keyword evidence="1" id="KW-0812">Transmembrane</keyword>
<dbReference type="Pfam" id="PF09990">
    <property type="entry name" value="DUF2231"/>
    <property type="match status" value="1"/>
</dbReference>
<dbReference type="InterPro" id="IPR017440">
    <property type="entry name" value="Cit_synth/succinyl-CoA_lig_AS"/>
</dbReference>
<feature type="transmembrane region" description="Helical" evidence="1">
    <location>
        <begin position="121"/>
        <end position="142"/>
    </location>
</feature>
<evidence type="ECO:0000259" key="2">
    <source>
        <dbReference type="Pfam" id="PF09990"/>
    </source>
</evidence>
<accession>A0A846YWD6</accession>
<dbReference type="EMBL" id="JAAXPI010000002">
    <property type="protein sequence ID" value="NKZ02808.1"/>
    <property type="molecule type" value="Genomic_DNA"/>
</dbReference>
<feature type="domain" description="DUF2231" evidence="2">
    <location>
        <begin position="7"/>
        <end position="155"/>
    </location>
</feature>
<dbReference type="AlphaFoldDB" id="A0A846YWD6"/>
<dbReference type="Proteomes" id="UP000579250">
    <property type="component" value="Unassembled WGS sequence"/>
</dbReference>
<organism evidence="3 4">
    <name type="scientific">Actinomadura latina</name>
    <dbReference type="NCBI Taxonomy" id="163603"/>
    <lineage>
        <taxon>Bacteria</taxon>
        <taxon>Bacillati</taxon>
        <taxon>Actinomycetota</taxon>
        <taxon>Actinomycetes</taxon>
        <taxon>Streptosporangiales</taxon>
        <taxon>Thermomonosporaceae</taxon>
        <taxon>Actinomadura</taxon>
    </lineage>
</organism>
<feature type="transmembrane region" description="Helical" evidence="1">
    <location>
        <begin position="87"/>
        <end position="109"/>
    </location>
</feature>
<name>A0A846YWD6_9ACTN</name>
<proteinExistence type="predicted"/>
<feature type="transmembrane region" description="Helical" evidence="1">
    <location>
        <begin position="42"/>
        <end position="61"/>
    </location>
</feature>
<keyword evidence="4" id="KW-1185">Reference proteome</keyword>